<dbReference type="OrthoDB" id="7476844at2759"/>
<evidence type="ECO:0000313" key="4">
    <source>
        <dbReference type="Proteomes" id="UP000014760"/>
    </source>
</evidence>
<reference evidence="2 4" key="2">
    <citation type="journal article" date="2013" name="Nature">
        <title>Insights into bilaterian evolution from three spiralian genomes.</title>
        <authorList>
            <person name="Simakov O."/>
            <person name="Marletaz F."/>
            <person name="Cho S.J."/>
            <person name="Edsinger-Gonzales E."/>
            <person name="Havlak P."/>
            <person name="Hellsten U."/>
            <person name="Kuo D.H."/>
            <person name="Larsson T."/>
            <person name="Lv J."/>
            <person name="Arendt D."/>
            <person name="Savage R."/>
            <person name="Osoegawa K."/>
            <person name="de Jong P."/>
            <person name="Grimwood J."/>
            <person name="Chapman J.A."/>
            <person name="Shapiro H."/>
            <person name="Aerts A."/>
            <person name="Otillar R.P."/>
            <person name="Terry A.Y."/>
            <person name="Boore J.L."/>
            <person name="Grigoriev I.V."/>
            <person name="Lindberg D.R."/>
            <person name="Seaver E.C."/>
            <person name="Weisblat D.A."/>
            <person name="Putnam N.H."/>
            <person name="Rokhsar D.S."/>
        </authorList>
    </citation>
    <scope>NUCLEOTIDE SEQUENCE</scope>
    <source>
        <strain evidence="2 4">I ESC-2004</strain>
    </source>
</reference>
<dbReference type="EMBL" id="KB310211">
    <property type="protein sequence ID" value="ELT92228.1"/>
    <property type="molecule type" value="Genomic_DNA"/>
</dbReference>
<feature type="compositionally biased region" description="Basic and acidic residues" evidence="1">
    <location>
        <begin position="10"/>
        <end position="37"/>
    </location>
</feature>
<sequence>MAAMHAQIDNLEKREQVCGHGRNEMAHRSTSRSDSRRSTGQQTKTRPAVRNPAGPAPPSMSAGSHAKSPPQDPERWPDRQDTASTSVKRVDTGKEETKQEHSNEWTEVVKRKSKKNPLKERVRKAAKEAEVIVGTKVDEGLSASNPIKHLFVNRLNNYHGVDDMKSFLLKNQVQARGIKKTSKDEWMKASFKISLNEDLSRSHSLHTMSLKLFVSNEDLVIIDDSLSIPYNVDFTFESTTNASRQSRLEPAPNLSGIKLQTKTLMHIDLLLMSCFKILSFLKQRWNAHLHNREELLKLHDSLIQASLRTSEHAIPSSSTDLAKGRPTVIPGWNEYVAPLKSTASLWHFIWKECGRPQNGIVADIRRRTRAQYHRMIRQVKRNEATISSAKMAEAFHDTRNHRRDLWSEVKKVKGGSGATPATVDGVHGADSIANTFCEKYSDLLYSIQTTDEEMSCISDVLSSKVHNHEQADECSGHFISFEDVRTKCAELKSNKHDGYLSQYTDHIKKASHRYLCILSLLLNSILVHGVIPDAFKVSTVIPIPKNKRKSLNSSDNY</sequence>
<protein>
    <submittedName>
        <fullName evidence="2 3">Uncharacterized protein</fullName>
    </submittedName>
</protein>
<evidence type="ECO:0000256" key="1">
    <source>
        <dbReference type="SAM" id="MobiDB-lite"/>
    </source>
</evidence>
<reference evidence="3" key="3">
    <citation type="submission" date="2015-06" db="UniProtKB">
        <authorList>
            <consortium name="EnsemblMetazoa"/>
        </authorList>
    </citation>
    <scope>IDENTIFICATION</scope>
</reference>
<dbReference type="EnsemblMetazoa" id="CapteT194235">
    <property type="protein sequence ID" value="CapteP194235"/>
    <property type="gene ID" value="CapteG194235"/>
</dbReference>
<organism evidence="2">
    <name type="scientific">Capitella teleta</name>
    <name type="common">Polychaete worm</name>
    <dbReference type="NCBI Taxonomy" id="283909"/>
    <lineage>
        <taxon>Eukaryota</taxon>
        <taxon>Metazoa</taxon>
        <taxon>Spiralia</taxon>
        <taxon>Lophotrochozoa</taxon>
        <taxon>Annelida</taxon>
        <taxon>Polychaeta</taxon>
        <taxon>Sedentaria</taxon>
        <taxon>Scolecida</taxon>
        <taxon>Capitellidae</taxon>
        <taxon>Capitella</taxon>
    </lineage>
</organism>
<proteinExistence type="predicted"/>
<dbReference type="HOGENOM" id="CLU_489398_0_0_1"/>
<dbReference type="EMBL" id="AMQN01013420">
    <property type="status" value="NOT_ANNOTATED_CDS"/>
    <property type="molecule type" value="Genomic_DNA"/>
</dbReference>
<reference evidence="4" key="1">
    <citation type="submission" date="2012-12" db="EMBL/GenBank/DDBJ databases">
        <authorList>
            <person name="Hellsten U."/>
            <person name="Grimwood J."/>
            <person name="Chapman J.A."/>
            <person name="Shapiro H."/>
            <person name="Aerts A."/>
            <person name="Otillar R.P."/>
            <person name="Terry A.Y."/>
            <person name="Boore J.L."/>
            <person name="Simakov O."/>
            <person name="Marletaz F."/>
            <person name="Cho S.-J."/>
            <person name="Edsinger-Gonzales E."/>
            <person name="Havlak P."/>
            <person name="Kuo D.-H."/>
            <person name="Larsson T."/>
            <person name="Lv J."/>
            <person name="Arendt D."/>
            <person name="Savage R."/>
            <person name="Osoegawa K."/>
            <person name="de Jong P."/>
            <person name="Lindberg D.R."/>
            <person name="Seaver E.C."/>
            <person name="Weisblat D.A."/>
            <person name="Putnam N.H."/>
            <person name="Grigoriev I.V."/>
            <person name="Rokhsar D.S."/>
        </authorList>
    </citation>
    <scope>NUCLEOTIDE SEQUENCE</scope>
    <source>
        <strain evidence="4">I ESC-2004</strain>
    </source>
</reference>
<dbReference type="EMBL" id="AMQN01013419">
    <property type="status" value="NOT_ANNOTATED_CDS"/>
    <property type="molecule type" value="Genomic_DNA"/>
</dbReference>
<evidence type="ECO:0000313" key="2">
    <source>
        <dbReference type="EMBL" id="ELT92228.1"/>
    </source>
</evidence>
<name>R7TEP8_CAPTE</name>
<feature type="compositionally biased region" description="Basic and acidic residues" evidence="1">
    <location>
        <begin position="72"/>
        <end position="81"/>
    </location>
</feature>
<dbReference type="Proteomes" id="UP000014760">
    <property type="component" value="Unassembled WGS sequence"/>
</dbReference>
<gene>
    <name evidence="2" type="ORF">CAPTEDRAFT_194235</name>
</gene>
<accession>R7TEP8</accession>
<evidence type="ECO:0000313" key="3">
    <source>
        <dbReference type="EnsemblMetazoa" id="CapteP194235"/>
    </source>
</evidence>
<feature type="region of interest" description="Disordered" evidence="1">
    <location>
        <begin position="1"/>
        <end position="106"/>
    </location>
</feature>
<feature type="compositionally biased region" description="Basic and acidic residues" evidence="1">
    <location>
        <begin position="88"/>
        <end position="106"/>
    </location>
</feature>
<keyword evidence="4" id="KW-1185">Reference proteome</keyword>
<dbReference type="AlphaFoldDB" id="R7TEP8"/>